<dbReference type="InterPro" id="IPR018062">
    <property type="entry name" value="HTH_AraC-typ_CS"/>
</dbReference>
<name>A0ABZ2WEW7_9STAP</name>
<evidence type="ECO:0000313" key="6">
    <source>
        <dbReference type="Proteomes" id="UP001468345"/>
    </source>
</evidence>
<dbReference type="PROSITE" id="PS01124">
    <property type="entry name" value="HTH_ARAC_FAMILY_2"/>
    <property type="match status" value="1"/>
</dbReference>
<dbReference type="PANTHER" id="PTHR43280:SF2">
    <property type="entry name" value="HTH-TYPE TRANSCRIPTIONAL REGULATOR EXSA"/>
    <property type="match status" value="1"/>
</dbReference>
<dbReference type="InterPro" id="IPR018060">
    <property type="entry name" value="HTH_AraC"/>
</dbReference>
<evidence type="ECO:0000256" key="2">
    <source>
        <dbReference type="ARBA" id="ARBA00023125"/>
    </source>
</evidence>
<sequence>MYNEIIVEETKEELIQYPDKQWKHIILHTTLNKTLLGYIPLHWHNALQFIYVITGELDIAITDKTIKIIKGEGIFINSNVVHEIREHLPNTEYLCWNIDLPEATNYIEFSYVSRIVNNATHIPYIHLSSNNANHLELIQIIACAGKIYQQKQSHFKIDITIKYYELLKRLITILNEQNGHNNYYFDNRIKQLIEYIQEHFNSKITLKSLSQIIHMSESETIKLFKHYVNQTPIQYLLTFRLEQSVSMLYNKQSYSITEVAMNCGFSTTSHFIQVFRKKYGITPKQFQKNTHLYNQ</sequence>
<gene>
    <name evidence="5" type="ORF">SHJJP9002_002615</name>
</gene>
<dbReference type="InterPro" id="IPR014710">
    <property type="entry name" value="RmlC-like_jellyroll"/>
</dbReference>
<dbReference type="InterPro" id="IPR009057">
    <property type="entry name" value="Homeodomain-like_sf"/>
</dbReference>
<evidence type="ECO:0000256" key="1">
    <source>
        <dbReference type="ARBA" id="ARBA00023015"/>
    </source>
</evidence>
<dbReference type="Pfam" id="PF07883">
    <property type="entry name" value="Cupin_2"/>
    <property type="match status" value="1"/>
</dbReference>
<dbReference type="Gene3D" id="2.60.120.10">
    <property type="entry name" value="Jelly Rolls"/>
    <property type="match status" value="1"/>
</dbReference>
<accession>A0ABZ2WEW7</accession>
<dbReference type="Pfam" id="PF12833">
    <property type="entry name" value="HTH_18"/>
    <property type="match status" value="1"/>
</dbReference>
<dbReference type="SUPFAM" id="SSF51182">
    <property type="entry name" value="RmlC-like cupins"/>
    <property type="match status" value="1"/>
</dbReference>
<evidence type="ECO:0000256" key="3">
    <source>
        <dbReference type="ARBA" id="ARBA00023163"/>
    </source>
</evidence>
<dbReference type="SMART" id="SM00342">
    <property type="entry name" value="HTH_ARAC"/>
    <property type="match status" value="1"/>
</dbReference>
<feature type="domain" description="HTH araC/xylS-type" evidence="4">
    <location>
        <begin position="190"/>
        <end position="289"/>
    </location>
</feature>
<dbReference type="Proteomes" id="UP001468345">
    <property type="component" value="Chromosome"/>
</dbReference>
<evidence type="ECO:0000259" key="4">
    <source>
        <dbReference type="PROSITE" id="PS01124"/>
    </source>
</evidence>
<dbReference type="PRINTS" id="PR00032">
    <property type="entry name" value="HTHARAC"/>
</dbReference>
<dbReference type="PROSITE" id="PS00041">
    <property type="entry name" value="HTH_ARAC_FAMILY_1"/>
    <property type="match status" value="1"/>
</dbReference>
<keyword evidence="3" id="KW-0804">Transcription</keyword>
<keyword evidence="1" id="KW-0805">Transcription regulation</keyword>
<dbReference type="RefSeq" id="WP_341636650.1">
    <property type="nucleotide sequence ID" value="NZ_CP133006.1"/>
</dbReference>
<keyword evidence="2" id="KW-0238">DNA-binding</keyword>
<dbReference type="SUPFAM" id="SSF46689">
    <property type="entry name" value="Homeodomain-like"/>
    <property type="match status" value="2"/>
</dbReference>
<reference evidence="5 6" key="1">
    <citation type="journal article" date="2024" name="ISME J.">
        <title>Staphylococcus epidermidis bacteriocin A37 kills natural competitors with a unique mechanism of action.</title>
        <authorList>
            <person name="Puls J.S."/>
            <person name="Winnerling B."/>
            <person name="Power J.J."/>
            <person name="Kruger A.M."/>
            <person name="Brajtenbach D."/>
            <person name="Johnson M."/>
            <person name="Bilici K."/>
            <person name="Camus L."/>
            <person name="Fliesswasser T."/>
            <person name="Schneider T."/>
            <person name="Sahl H.G."/>
            <person name="Ghosal D."/>
            <person name="Kubitscheck U."/>
            <person name="Heilbronner S."/>
            <person name="Grein F."/>
        </authorList>
    </citation>
    <scope>NUCLEOTIDE SEQUENCE [LARGE SCALE GENOMIC DNA]</scope>
    <source>
        <strain evidence="5 6">SCK7</strain>
    </source>
</reference>
<dbReference type="InterPro" id="IPR020449">
    <property type="entry name" value="Tscrpt_reg_AraC-type_HTH"/>
</dbReference>
<keyword evidence="6" id="KW-1185">Reference proteome</keyword>
<dbReference type="Gene3D" id="1.10.10.60">
    <property type="entry name" value="Homeodomain-like"/>
    <property type="match status" value="2"/>
</dbReference>
<dbReference type="InterPro" id="IPR011051">
    <property type="entry name" value="RmlC_Cupin_sf"/>
</dbReference>
<dbReference type="InterPro" id="IPR013096">
    <property type="entry name" value="Cupin_2"/>
</dbReference>
<organism evidence="5 6">
    <name type="scientific">Staphylococcus casei</name>
    <dbReference type="NCBI Taxonomy" id="201828"/>
    <lineage>
        <taxon>Bacteria</taxon>
        <taxon>Bacillati</taxon>
        <taxon>Bacillota</taxon>
        <taxon>Bacilli</taxon>
        <taxon>Bacillales</taxon>
        <taxon>Staphylococcaceae</taxon>
        <taxon>Staphylococcus</taxon>
    </lineage>
</organism>
<protein>
    <submittedName>
        <fullName evidence="5">AraC family transcriptional regulator</fullName>
    </submittedName>
</protein>
<evidence type="ECO:0000313" key="5">
    <source>
        <dbReference type="EMBL" id="WZG10586.1"/>
    </source>
</evidence>
<dbReference type="PANTHER" id="PTHR43280">
    <property type="entry name" value="ARAC-FAMILY TRANSCRIPTIONAL REGULATOR"/>
    <property type="match status" value="1"/>
</dbReference>
<dbReference type="EMBL" id="CP133006">
    <property type="protein sequence ID" value="WZG10586.1"/>
    <property type="molecule type" value="Genomic_DNA"/>
</dbReference>
<proteinExistence type="predicted"/>